<evidence type="ECO:0000313" key="2">
    <source>
        <dbReference type="EMBL" id="QNI32035.1"/>
    </source>
</evidence>
<gene>
    <name evidence="2" type="ORF">H7849_24000</name>
</gene>
<organism evidence="2 3">
    <name type="scientific">Alloacidobacterium dinghuense</name>
    <dbReference type="NCBI Taxonomy" id="2763107"/>
    <lineage>
        <taxon>Bacteria</taxon>
        <taxon>Pseudomonadati</taxon>
        <taxon>Acidobacteriota</taxon>
        <taxon>Terriglobia</taxon>
        <taxon>Terriglobales</taxon>
        <taxon>Acidobacteriaceae</taxon>
        <taxon>Alloacidobacterium</taxon>
    </lineage>
</organism>
<keyword evidence="3" id="KW-1185">Reference proteome</keyword>
<accession>A0A7G8BHL5</accession>
<dbReference type="InterPro" id="IPR015943">
    <property type="entry name" value="WD40/YVTN_repeat-like_dom_sf"/>
</dbReference>
<dbReference type="RefSeq" id="WP_186742992.1">
    <property type="nucleotide sequence ID" value="NZ_CP060394.1"/>
</dbReference>
<dbReference type="SUPFAM" id="SSF63825">
    <property type="entry name" value="YWTD domain"/>
    <property type="match status" value="1"/>
</dbReference>
<keyword evidence="1" id="KW-0732">Signal</keyword>
<dbReference type="Gene3D" id="2.130.10.10">
    <property type="entry name" value="YVTN repeat-like/Quinoprotein amine dehydrogenase"/>
    <property type="match status" value="1"/>
</dbReference>
<feature type="signal peptide" evidence="1">
    <location>
        <begin position="1"/>
        <end position="24"/>
    </location>
</feature>
<dbReference type="EMBL" id="CP060394">
    <property type="protein sequence ID" value="QNI32035.1"/>
    <property type="molecule type" value="Genomic_DNA"/>
</dbReference>
<dbReference type="Proteomes" id="UP000515312">
    <property type="component" value="Chromosome"/>
</dbReference>
<evidence type="ECO:0000313" key="3">
    <source>
        <dbReference type="Proteomes" id="UP000515312"/>
    </source>
</evidence>
<protein>
    <submittedName>
        <fullName evidence="2">Uncharacterized protein</fullName>
    </submittedName>
</protein>
<dbReference type="AlphaFoldDB" id="A0A7G8BHL5"/>
<evidence type="ECO:0000256" key="1">
    <source>
        <dbReference type="SAM" id="SignalP"/>
    </source>
</evidence>
<dbReference type="KEGG" id="adin:H7849_24000"/>
<proteinExistence type="predicted"/>
<reference evidence="2 3" key="1">
    <citation type="submission" date="2020-08" db="EMBL/GenBank/DDBJ databases">
        <title>Edaphobacter telluris sp. nov. and Acidobacterium dinghuensis sp. nov., two acidobacteria isolated from forest soil.</title>
        <authorList>
            <person name="Fu J."/>
            <person name="Qiu L."/>
        </authorList>
    </citation>
    <scope>NUCLEOTIDE SEQUENCE [LARGE SCALE GENOMIC DNA]</scope>
    <source>
        <strain evidence="2">4Y35</strain>
    </source>
</reference>
<sequence length="436" mass="47570">MRIRTKTASAGLLIALLFCARVVASQSAQPSAIEQLRDLRQQAHAAIVVGDQKKRLEIVLQIQRLMHNSPASVETLAQAYAAAGDDDKAIAALNEFADMGQSDDDLLHGKDKEFSRLTAQPAYQQVLKRFAANEMPLSRAETALVLPDSSLLAEDVDYDARTKSFLITSVLEKKIVQVGLDGKARDFALSPSGWPMLAIKVDAQRSRVWATEVALDGFKVVRPTDWGRSAVLCFDLSSGKLLHRVEGPKPSALGDMTLTREGDPIVSDGDGGGVYRLQGDSLQRLDHGEFISPQTPAMHPDGKHVFIPDYTRGIGVLDLASKEVTWLAQGGSKPYALTGVDGLYLDHGWLTLVQNGTSPERVIRLKLNPSLRRVVSEELIERATPTLGDPTHGVLVGDYFYYIANSGWNQLDEHGALLSGAAFTAPRIMRFHLPTN</sequence>
<feature type="chain" id="PRO_5028949016" evidence="1">
    <location>
        <begin position="25"/>
        <end position="436"/>
    </location>
</feature>
<name>A0A7G8BHL5_9BACT</name>